<name>A0A0B7K4R1_BIOOC</name>
<comment type="subcellular location">
    <subcellularLocation>
        <location evidence="2 8">Cell membrane</location>
        <topology evidence="2 8">Multi-pass membrane protein</topology>
    </subcellularLocation>
</comment>
<feature type="transmembrane region" description="Helical" evidence="8">
    <location>
        <begin position="344"/>
        <end position="365"/>
    </location>
</feature>
<comment type="function">
    <text evidence="1 8">Probably involved in transport through the plasma membrane.</text>
</comment>
<evidence type="ECO:0000256" key="5">
    <source>
        <dbReference type="ARBA" id="ARBA00022692"/>
    </source>
</evidence>
<keyword evidence="6 8" id="KW-1133">Transmembrane helix</keyword>
<sequence>MGEADSYFNSSAQQQHQQPQQQQDRSYGGPQYGQQQYGQPQYGGQQQYAQPPGPPPGPPPPTNYAPQGNGYGDGYGARIDEKPQFEETFKIEKPKYNDVWAGILFILVFGGFVAVSAIALLGYTKTRNINGGGINDGRNTFALDTSTMILFGCVLAVAVVFSYAYVWLARIFPKQFIWVTGILNIVFAVGTAAFYFWRRYWSAAIVFTIFAVFLIFAFYTWISRIPFSALMLKTSITVSKKYGHVYLVSFIGGLIAAAFGAWYSVTLVAVYTRWEPSPSCNAAGGGCSKGKVIGLIVFITFAMYWISEWLKNTIHVTISGVYGAWYFSPHNFPRGATRGAAKRALTYSFGSISFGSLIVAIIQFLRQLCSVARSEAAQEGGIGGMIGYVVFCILGCLISVLEWAAEFLNRYAFSHIALYGKAYIPAAKDTWHMIKDRGIDALVNECLIGPVLSFGGIFIGYACALLAYLFLYIQKPSYNTTGAYTPVVVAFAFLIGFQIANVFTTPLSSGIDTMFVGMGWDPQVLAREHPELYEEMARVYPKVHEVIQVR</sequence>
<evidence type="ECO:0000256" key="4">
    <source>
        <dbReference type="ARBA" id="ARBA00015388"/>
    </source>
</evidence>
<feature type="compositionally biased region" description="Pro residues" evidence="9">
    <location>
        <begin position="51"/>
        <end position="63"/>
    </location>
</feature>
<feature type="transmembrane region" description="Helical" evidence="8">
    <location>
        <begin position="148"/>
        <end position="169"/>
    </location>
</feature>
<evidence type="ECO:0000256" key="7">
    <source>
        <dbReference type="ARBA" id="ARBA00023136"/>
    </source>
</evidence>
<evidence type="ECO:0000256" key="9">
    <source>
        <dbReference type="SAM" id="MobiDB-lite"/>
    </source>
</evidence>
<keyword evidence="5 8" id="KW-0812">Transmembrane</keyword>
<reference evidence="10" key="1">
    <citation type="submission" date="2015-01" db="EMBL/GenBank/DDBJ databases">
        <authorList>
            <person name="Durling Mikael"/>
        </authorList>
    </citation>
    <scope>NUCLEOTIDE SEQUENCE</scope>
</reference>
<evidence type="ECO:0000256" key="6">
    <source>
        <dbReference type="ARBA" id="ARBA00022989"/>
    </source>
</evidence>
<feature type="transmembrane region" description="Helical" evidence="8">
    <location>
        <begin position="99"/>
        <end position="123"/>
    </location>
</feature>
<feature type="transmembrane region" description="Helical" evidence="8">
    <location>
        <begin position="176"/>
        <end position="197"/>
    </location>
</feature>
<dbReference type="AlphaFoldDB" id="A0A0B7K4R1"/>
<feature type="transmembrane region" description="Helical" evidence="8">
    <location>
        <begin position="292"/>
        <end position="310"/>
    </location>
</feature>
<feature type="transmembrane region" description="Helical" evidence="8">
    <location>
        <begin position="385"/>
        <end position="405"/>
    </location>
</feature>
<feature type="transmembrane region" description="Helical" evidence="8">
    <location>
        <begin position="483"/>
        <end position="504"/>
    </location>
</feature>
<feature type="transmembrane region" description="Helical" evidence="8">
    <location>
        <begin position="447"/>
        <end position="471"/>
    </location>
</feature>
<dbReference type="Pfam" id="PF04515">
    <property type="entry name" value="Choline_transpo"/>
    <property type="match status" value="1"/>
</dbReference>
<dbReference type="GO" id="GO:0022857">
    <property type="term" value="F:transmembrane transporter activity"/>
    <property type="evidence" value="ECO:0007669"/>
    <property type="project" value="UniProtKB-UniRule"/>
</dbReference>
<feature type="region of interest" description="Disordered" evidence="9">
    <location>
        <begin position="1"/>
        <end position="77"/>
    </location>
</feature>
<feature type="transmembrane region" description="Helical" evidence="8">
    <location>
        <begin position="203"/>
        <end position="222"/>
    </location>
</feature>
<keyword evidence="7 8" id="KW-0472">Membrane</keyword>
<proteinExistence type="inferred from homology"/>
<feature type="compositionally biased region" description="Low complexity" evidence="9">
    <location>
        <begin position="13"/>
        <end position="50"/>
    </location>
</feature>
<dbReference type="PANTHER" id="PTHR12385:SF4">
    <property type="entry name" value="PROTEIN PNS1"/>
    <property type="match status" value="1"/>
</dbReference>
<evidence type="ECO:0000256" key="2">
    <source>
        <dbReference type="ARBA" id="ARBA00004651"/>
    </source>
</evidence>
<evidence type="ECO:0000256" key="1">
    <source>
        <dbReference type="ARBA" id="ARBA00002957"/>
    </source>
</evidence>
<evidence type="ECO:0000256" key="3">
    <source>
        <dbReference type="ARBA" id="ARBA00007168"/>
    </source>
</evidence>
<dbReference type="InterPro" id="IPR007603">
    <property type="entry name" value="Choline_transptr-like"/>
</dbReference>
<evidence type="ECO:0000313" key="10">
    <source>
        <dbReference type="EMBL" id="CEO50557.1"/>
    </source>
</evidence>
<accession>A0A0B7K4R1</accession>
<dbReference type="GO" id="GO:0005886">
    <property type="term" value="C:plasma membrane"/>
    <property type="evidence" value="ECO:0007669"/>
    <property type="project" value="UniProtKB-SubCell"/>
</dbReference>
<evidence type="ECO:0000256" key="8">
    <source>
        <dbReference type="RuleBase" id="RU368066"/>
    </source>
</evidence>
<dbReference type="PANTHER" id="PTHR12385">
    <property type="entry name" value="CHOLINE TRANSPORTER-LIKE (SLC FAMILY 44)"/>
    <property type="match status" value="1"/>
</dbReference>
<feature type="transmembrane region" description="Helical" evidence="8">
    <location>
        <begin position="243"/>
        <end position="272"/>
    </location>
</feature>
<comment type="similarity">
    <text evidence="3 8">Belongs to the CTL (choline transporter-like) family.</text>
</comment>
<dbReference type="EMBL" id="CDPU01000019">
    <property type="protein sequence ID" value="CEO50557.1"/>
    <property type="molecule type" value="Genomic_DNA"/>
</dbReference>
<protein>
    <recommendedName>
        <fullName evidence="4 8">Protein PNS1</fullName>
    </recommendedName>
</protein>
<organism evidence="10">
    <name type="scientific">Bionectria ochroleuca</name>
    <name type="common">Gliocladium roseum</name>
    <dbReference type="NCBI Taxonomy" id="29856"/>
    <lineage>
        <taxon>Eukaryota</taxon>
        <taxon>Fungi</taxon>
        <taxon>Dikarya</taxon>
        <taxon>Ascomycota</taxon>
        <taxon>Pezizomycotina</taxon>
        <taxon>Sordariomycetes</taxon>
        <taxon>Hypocreomycetidae</taxon>
        <taxon>Hypocreales</taxon>
        <taxon>Bionectriaceae</taxon>
        <taxon>Clonostachys</taxon>
    </lineage>
</organism>
<gene>
    <name evidence="10" type="ORF">BN869_000006615_1</name>
</gene>